<keyword evidence="2" id="KW-1185">Reference proteome</keyword>
<name>A0A9W6R7A8_9PSEU</name>
<dbReference type="EMBL" id="BSTI01000026">
    <property type="protein sequence ID" value="GLY70714.1"/>
    <property type="molecule type" value="Genomic_DNA"/>
</dbReference>
<evidence type="ECO:0000313" key="1">
    <source>
        <dbReference type="EMBL" id="GLY70714.1"/>
    </source>
</evidence>
<sequence>MTVRRWTAVGMLVAENKFRRIKGYKDMPLLVAALARHAHPRQA</sequence>
<dbReference type="Proteomes" id="UP001165136">
    <property type="component" value="Unassembled WGS sequence"/>
</dbReference>
<proteinExistence type="predicted"/>
<evidence type="ECO:0000313" key="2">
    <source>
        <dbReference type="Proteomes" id="UP001165136"/>
    </source>
</evidence>
<dbReference type="AlphaFoldDB" id="A0A9W6R7A8"/>
<protein>
    <submittedName>
        <fullName evidence="1">Uncharacterized protein</fullName>
    </submittedName>
</protein>
<accession>A0A9W6R7A8</accession>
<comment type="caution">
    <text evidence="1">The sequence shown here is derived from an EMBL/GenBank/DDBJ whole genome shotgun (WGS) entry which is preliminary data.</text>
</comment>
<gene>
    <name evidence="1" type="ORF">Atai01_73330</name>
</gene>
<dbReference type="RefSeq" id="WP_432705846.1">
    <property type="nucleotide sequence ID" value="NZ_BSTI01000026.1"/>
</dbReference>
<organism evidence="1 2">
    <name type="scientific">Amycolatopsis taiwanensis</name>
    <dbReference type="NCBI Taxonomy" id="342230"/>
    <lineage>
        <taxon>Bacteria</taxon>
        <taxon>Bacillati</taxon>
        <taxon>Actinomycetota</taxon>
        <taxon>Actinomycetes</taxon>
        <taxon>Pseudonocardiales</taxon>
        <taxon>Pseudonocardiaceae</taxon>
        <taxon>Amycolatopsis</taxon>
    </lineage>
</organism>
<reference evidence="1" key="1">
    <citation type="submission" date="2023-03" db="EMBL/GenBank/DDBJ databases">
        <title>Amycolatopsis taiwanensis NBRC 103393.</title>
        <authorList>
            <person name="Ichikawa N."/>
            <person name="Sato H."/>
            <person name="Tonouchi N."/>
        </authorList>
    </citation>
    <scope>NUCLEOTIDE SEQUENCE</scope>
    <source>
        <strain evidence="1">NBRC 103393</strain>
    </source>
</reference>